<dbReference type="RefSeq" id="WP_083049220.1">
    <property type="nucleotide sequence ID" value="NZ_MWQY01000005.1"/>
</dbReference>
<proteinExistence type="predicted"/>
<comment type="caution">
    <text evidence="1">The sequence shown here is derived from an EMBL/GenBank/DDBJ whole genome shotgun (WGS) entry which is preliminary data.</text>
</comment>
<dbReference type="STRING" id="1963862.B4O97_06125"/>
<gene>
    <name evidence="1" type="ORF">B4O97_06125</name>
</gene>
<dbReference type="InterPro" id="IPR011004">
    <property type="entry name" value="Trimer_LpxA-like_sf"/>
</dbReference>
<dbReference type="Pfam" id="PF00132">
    <property type="entry name" value="Hexapep"/>
    <property type="match status" value="1"/>
</dbReference>
<dbReference type="InterPro" id="IPR001451">
    <property type="entry name" value="Hexapep"/>
</dbReference>
<reference evidence="1 2" key="1">
    <citation type="submission" date="2017-03" db="EMBL/GenBank/DDBJ databases">
        <title>Draft Genome sequence of Marispirochaeta sp. strain JC444.</title>
        <authorList>
            <person name="Shivani Y."/>
            <person name="Subhash Y."/>
            <person name="Sasikala C."/>
            <person name="Ramana C."/>
        </authorList>
    </citation>
    <scope>NUCLEOTIDE SEQUENCE [LARGE SCALE GENOMIC DNA]</scope>
    <source>
        <strain evidence="1 2">JC444</strain>
    </source>
</reference>
<dbReference type="EMBL" id="MWQY01000005">
    <property type="protein sequence ID" value="ORC36639.1"/>
    <property type="molecule type" value="Genomic_DNA"/>
</dbReference>
<dbReference type="InterPro" id="IPR050484">
    <property type="entry name" value="Transf_Hexapept/Carb_Anhydrase"/>
</dbReference>
<evidence type="ECO:0000313" key="2">
    <source>
        <dbReference type="Proteomes" id="UP000192343"/>
    </source>
</evidence>
<evidence type="ECO:0000313" key="1">
    <source>
        <dbReference type="EMBL" id="ORC36639.1"/>
    </source>
</evidence>
<name>A0A1Y1S1K1_9SPIO</name>
<dbReference type="PANTHER" id="PTHR13061">
    <property type="entry name" value="DYNACTIN SUBUNIT P25"/>
    <property type="match status" value="1"/>
</dbReference>
<organism evidence="1 2">
    <name type="scientific">Marispirochaeta aestuarii</name>
    <dbReference type="NCBI Taxonomy" id="1963862"/>
    <lineage>
        <taxon>Bacteria</taxon>
        <taxon>Pseudomonadati</taxon>
        <taxon>Spirochaetota</taxon>
        <taxon>Spirochaetia</taxon>
        <taxon>Spirochaetales</taxon>
        <taxon>Spirochaetaceae</taxon>
        <taxon>Marispirochaeta</taxon>
    </lineage>
</organism>
<keyword evidence="2" id="KW-1185">Reference proteome</keyword>
<dbReference type="SUPFAM" id="SSF51161">
    <property type="entry name" value="Trimeric LpxA-like enzymes"/>
    <property type="match status" value="1"/>
</dbReference>
<dbReference type="OrthoDB" id="9803036at2"/>
<sequence>MSIREKAAFIAENAAVTGDVTMGKDASVWYGASVRGDYAPIVIGDSSNIQDNASVHVDHDAPVKIGKGVTIGHNAVIHGCTVEDDCLIGMGAIILNRAVIGKGAIIGAGALVTEGKVIPPGSLAVGSPAKVMRKVSDEELKRVRQNASSYVEMARRHNAGEF</sequence>
<dbReference type="CDD" id="cd04645">
    <property type="entry name" value="LbH_gamma_CA_like"/>
    <property type="match status" value="1"/>
</dbReference>
<protein>
    <submittedName>
        <fullName evidence="1">Gamma carbonic anhydrase family protein</fullName>
    </submittedName>
</protein>
<dbReference type="AlphaFoldDB" id="A0A1Y1S1K1"/>
<dbReference type="PANTHER" id="PTHR13061:SF29">
    <property type="entry name" value="GAMMA CARBONIC ANHYDRASE-LIKE 1, MITOCHONDRIAL-RELATED"/>
    <property type="match status" value="1"/>
</dbReference>
<dbReference type="InterPro" id="IPR047324">
    <property type="entry name" value="LbH_gamma_CA-like"/>
</dbReference>
<accession>A0A1Y1S1K1</accession>
<dbReference type="Proteomes" id="UP000192343">
    <property type="component" value="Unassembled WGS sequence"/>
</dbReference>
<dbReference type="Gene3D" id="2.160.10.10">
    <property type="entry name" value="Hexapeptide repeat proteins"/>
    <property type="match status" value="1"/>
</dbReference>